<keyword evidence="4" id="KW-1185">Reference proteome</keyword>
<dbReference type="RefSeq" id="WP_091757697.1">
    <property type="nucleotide sequence ID" value="NZ_FOHB01000003.1"/>
</dbReference>
<feature type="region of interest" description="Disordered" evidence="1">
    <location>
        <begin position="133"/>
        <end position="160"/>
    </location>
</feature>
<name>A0A1H9UKY2_9MICO</name>
<reference evidence="4" key="1">
    <citation type="submission" date="2016-10" db="EMBL/GenBank/DDBJ databases">
        <authorList>
            <person name="Varghese N."/>
            <person name="Submissions S."/>
        </authorList>
    </citation>
    <scope>NUCLEOTIDE SEQUENCE [LARGE SCALE GENOMIC DNA]</scope>
    <source>
        <strain evidence="4">CGMCC 1.6963</strain>
    </source>
</reference>
<sequence length="160" mass="17101">MLAWKLRIVVLWISLAVCQSASTYLLLLQPGAVRDLMTGHLQGEDVQGAGVQVYTLLLWLVPMVMAYLTLVLKDADNRGVNAVLGGGGALNGVAMLVPGQGGVTPAGVVVGAVGVLVPLLILWHAWKWPRPDEVGTDRRQESRGQEGRGPEGQGHEGRHR</sequence>
<keyword evidence="2" id="KW-0812">Transmembrane</keyword>
<evidence type="ECO:0000313" key="3">
    <source>
        <dbReference type="EMBL" id="SES10116.1"/>
    </source>
</evidence>
<evidence type="ECO:0000313" key="4">
    <source>
        <dbReference type="Proteomes" id="UP000199019"/>
    </source>
</evidence>
<feature type="transmembrane region" description="Helical" evidence="2">
    <location>
        <begin position="51"/>
        <end position="72"/>
    </location>
</feature>
<accession>A0A1H9UKY2</accession>
<dbReference type="STRING" id="587636.SAMN05216199_1987"/>
<proteinExistence type="predicted"/>
<gene>
    <name evidence="3" type="ORF">SAMN05216199_1987</name>
</gene>
<keyword evidence="2" id="KW-1133">Transmembrane helix</keyword>
<dbReference type="Proteomes" id="UP000199019">
    <property type="component" value="Unassembled WGS sequence"/>
</dbReference>
<feature type="transmembrane region" description="Helical" evidence="2">
    <location>
        <begin position="79"/>
        <end position="97"/>
    </location>
</feature>
<evidence type="ECO:0000256" key="1">
    <source>
        <dbReference type="SAM" id="MobiDB-lite"/>
    </source>
</evidence>
<evidence type="ECO:0000256" key="2">
    <source>
        <dbReference type="SAM" id="Phobius"/>
    </source>
</evidence>
<organism evidence="3 4">
    <name type="scientific">Pedococcus cremeus</name>
    <dbReference type="NCBI Taxonomy" id="587636"/>
    <lineage>
        <taxon>Bacteria</taxon>
        <taxon>Bacillati</taxon>
        <taxon>Actinomycetota</taxon>
        <taxon>Actinomycetes</taxon>
        <taxon>Micrococcales</taxon>
        <taxon>Intrasporangiaceae</taxon>
        <taxon>Pedococcus</taxon>
    </lineage>
</organism>
<protein>
    <submittedName>
        <fullName evidence="3">Uncharacterized protein</fullName>
    </submittedName>
</protein>
<dbReference type="EMBL" id="FOHB01000003">
    <property type="protein sequence ID" value="SES10116.1"/>
    <property type="molecule type" value="Genomic_DNA"/>
</dbReference>
<dbReference type="AlphaFoldDB" id="A0A1H9UKY2"/>
<feature type="transmembrane region" description="Helical" evidence="2">
    <location>
        <begin position="103"/>
        <end position="123"/>
    </location>
</feature>
<keyword evidence="2" id="KW-0472">Membrane</keyword>